<keyword evidence="1" id="KW-0843">Virulence</keyword>
<evidence type="ECO:0000256" key="1">
    <source>
        <dbReference type="ARBA" id="ARBA00023026"/>
    </source>
</evidence>
<name>E4V2F8_ARTGP</name>
<evidence type="ECO:0008006" key="6">
    <source>
        <dbReference type="Google" id="ProtNLM"/>
    </source>
</evidence>
<dbReference type="eggNOG" id="ENOG502S2ST">
    <property type="taxonomic scope" value="Eukaryota"/>
</dbReference>
<evidence type="ECO:0000313" key="5">
    <source>
        <dbReference type="Proteomes" id="UP000002669"/>
    </source>
</evidence>
<dbReference type="OrthoDB" id="291007at2759"/>
<keyword evidence="3" id="KW-0732">Signal</keyword>
<dbReference type="VEuPathDB" id="FungiDB:MGYG_07230"/>
<dbReference type="GO" id="GO:0008237">
    <property type="term" value="F:metallopeptidase activity"/>
    <property type="evidence" value="ECO:0007669"/>
    <property type="project" value="InterPro"/>
</dbReference>
<dbReference type="EMBL" id="DS989827">
    <property type="protein sequence ID" value="EFR04223.1"/>
    <property type="molecule type" value="Genomic_DNA"/>
</dbReference>
<accession>E4V2F8</accession>
<dbReference type="GeneID" id="10026481"/>
<keyword evidence="5" id="KW-1185">Reference proteome</keyword>
<dbReference type="Gene3D" id="3.40.390.10">
    <property type="entry name" value="Collagenase (Catalytic Domain)"/>
    <property type="match status" value="1"/>
</dbReference>
<dbReference type="STRING" id="535722.E4V2F8"/>
<dbReference type="RefSeq" id="XP_003171231.1">
    <property type="nucleotide sequence ID" value="XM_003171183.1"/>
</dbReference>
<evidence type="ECO:0000256" key="3">
    <source>
        <dbReference type="SAM" id="SignalP"/>
    </source>
</evidence>
<feature type="compositionally biased region" description="Low complexity" evidence="2">
    <location>
        <begin position="320"/>
        <end position="330"/>
    </location>
</feature>
<reference evidence="5" key="1">
    <citation type="journal article" date="2012" name="MBio">
        <title>Comparative genome analysis of Trichophyton rubrum and related dermatophytes reveals candidate genes involved in infection.</title>
        <authorList>
            <person name="Martinez D.A."/>
            <person name="Oliver B.G."/>
            <person name="Graeser Y."/>
            <person name="Goldberg J.M."/>
            <person name="Li W."/>
            <person name="Martinez-Rossi N.M."/>
            <person name="Monod M."/>
            <person name="Shelest E."/>
            <person name="Barton R.C."/>
            <person name="Birch E."/>
            <person name="Brakhage A.A."/>
            <person name="Chen Z."/>
            <person name="Gurr S.J."/>
            <person name="Heiman D."/>
            <person name="Heitman J."/>
            <person name="Kosti I."/>
            <person name="Rossi A."/>
            <person name="Saif S."/>
            <person name="Samalova M."/>
            <person name="Saunders C.W."/>
            <person name="Shea T."/>
            <person name="Summerbell R.C."/>
            <person name="Xu J."/>
            <person name="Young S."/>
            <person name="Zeng Q."/>
            <person name="Birren B.W."/>
            <person name="Cuomo C.A."/>
            <person name="White T.C."/>
        </authorList>
    </citation>
    <scope>NUCLEOTIDE SEQUENCE [LARGE SCALE GENOMIC DNA]</scope>
    <source>
        <strain evidence="5">ATCC MYA-4604 / CBS 118893</strain>
    </source>
</reference>
<proteinExistence type="predicted"/>
<dbReference type="SUPFAM" id="SSF55486">
    <property type="entry name" value="Metalloproteases ('zincins'), catalytic domain"/>
    <property type="match status" value="1"/>
</dbReference>
<dbReference type="Proteomes" id="UP000002669">
    <property type="component" value="Unassembled WGS sequence"/>
</dbReference>
<dbReference type="InterPro" id="IPR024079">
    <property type="entry name" value="MetalloPept_cat_dom_sf"/>
</dbReference>
<gene>
    <name evidence="4" type="ORF">MGYG_07230</name>
</gene>
<protein>
    <recommendedName>
        <fullName evidence="6">Peptidase metallopeptidase domain-containing protein</fullName>
    </recommendedName>
</protein>
<dbReference type="HOGENOM" id="CLU_043165_0_0_1"/>
<dbReference type="OMA" id="HEHQNPL"/>
<feature type="signal peptide" evidence="3">
    <location>
        <begin position="1"/>
        <end position="20"/>
    </location>
</feature>
<organism evidence="5">
    <name type="scientific">Arthroderma gypseum (strain ATCC MYA-4604 / CBS 118893)</name>
    <name type="common">Microsporum gypseum</name>
    <dbReference type="NCBI Taxonomy" id="535722"/>
    <lineage>
        <taxon>Eukaryota</taxon>
        <taxon>Fungi</taxon>
        <taxon>Dikarya</taxon>
        <taxon>Ascomycota</taxon>
        <taxon>Pezizomycotina</taxon>
        <taxon>Eurotiomycetes</taxon>
        <taxon>Eurotiomycetidae</taxon>
        <taxon>Onygenales</taxon>
        <taxon>Arthrodermataceae</taxon>
        <taxon>Nannizzia</taxon>
    </lineage>
</organism>
<dbReference type="InParanoid" id="E4V2F8"/>
<dbReference type="AlphaFoldDB" id="E4V2F8"/>
<evidence type="ECO:0000256" key="2">
    <source>
        <dbReference type="SAM" id="MobiDB-lite"/>
    </source>
</evidence>
<sequence>MIIKATLLLLCYIFASISNAGNHLWENARHSIGANNASQSLPKRWATINPALGTFNLWPDKTVTFGFADKRSKEALGPWIVAAMEIWYAAGLPRDFKMIEVSKKEMKKNRANTLSIKFTRKPALYATPGIPPKDEKNRIKGPTMILNLRRDVGMLNIGANIAHEIGHVFGLMHEHQISAFWGTPGHSEPLFKFNCANLKDYKKMTYRLGHLDLQKACSDRATAIKHRFSASEYLPIRSTIIRTPRVPAVPTYDDVDWDSIMLYPSGSGAFSPAGTGPENDLRKSVLLKANGEKIKPNLAPSEQDINALITLYEVTTNTPRPNLLNNPSNPAYAKFKEESTKNTKCD</sequence>
<evidence type="ECO:0000313" key="4">
    <source>
        <dbReference type="EMBL" id="EFR04223.1"/>
    </source>
</evidence>
<feature type="chain" id="PRO_5003190891" description="Peptidase metallopeptidase domain-containing protein" evidence="3">
    <location>
        <begin position="21"/>
        <end position="346"/>
    </location>
</feature>
<feature type="compositionally biased region" description="Basic and acidic residues" evidence="2">
    <location>
        <begin position="334"/>
        <end position="346"/>
    </location>
</feature>
<feature type="region of interest" description="Disordered" evidence="2">
    <location>
        <begin position="320"/>
        <end position="346"/>
    </location>
</feature>